<dbReference type="Proteomes" id="UP000077255">
    <property type="component" value="Chromosome"/>
</dbReference>
<dbReference type="NCBIfam" id="TIGR01667">
    <property type="entry name" value="YCCS_YHFK"/>
    <property type="match status" value="1"/>
</dbReference>
<feature type="transmembrane region" description="Helical" evidence="7">
    <location>
        <begin position="69"/>
        <end position="88"/>
    </location>
</feature>
<dbReference type="NCBIfam" id="TIGR01666">
    <property type="entry name" value="YCCS"/>
    <property type="match status" value="1"/>
</dbReference>
<dbReference type="PANTHER" id="PTHR30509:SF8">
    <property type="entry name" value="INNER MEMBRANE PROTEIN YCCS"/>
    <property type="match status" value="1"/>
</dbReference>
<dbReference type="KEGG" id="dtx:ATSB10_15390"/>
<evidence type="ECO:0000259" key="8">
    <source>
        <dbReference type="Pfam" id="PF12805"/>
    </source>
</evidence>
<keyword evidence="5 7" id="KW-0472">Membrane</keyword>
<feature type="transmembrane region" description="Helical" evidence="7">
    <location>
        <begin position="401"/>
        <end position="418"/>
    </location>
</feature>
<dbReference type="InterPro" id="IPR049453">
    <property type="entry name" value="Memb_transporter_dom"/>
</dbReference>
<dbReference type="OrthoDB" id="8670769at2"/>
<evidence type="ECO:0000256" key="5">
    <source>
        <dbReference type="ARBA" id="ARBA00023136"/>
    </source>
</evidence>
<feature type="transmembrane region" description="Helical" evidence="7">
    <location>
        <begin position="469"/>
        <end position="486"/>
    </location>
</feature>
<dbReference type="InterPro" id="IPR010020">
    <property type="entry name" value="Integral_membrane_YCCS_YHJK"/>
</dbReference>
<feature type="transmembrane region" description="Helical" evidence="7">
    <location>
        <begin position="516"/>
        <end position="538"/>
    </location>
</feature>
<feature type="transmembrane region" description="Helical" evidence="7">
    <location>
        <begin position="445"/>
        <end position="463"/>
    </location>
</feature>
<feature type="transmembrane region" description="Helical" evidence="7">
    <location>
        <begin position="120"/>
        <end position="138"/>
    </location>
</feature>
<name>A0A160MZV2_9GAMM</name>
<dbReference type="PATRIC" id="fig|445710.3.peg.1536"/>
<evidence type="ECO:0000256" key="7">
    <source>
        <dbReference type="SAM" id="Phobius"/>
    </source>
</evidence>
<gene>
    <name evidence="10" type="ORF">ATSB10_15390</name>
</gene>
<evidence type="ECO:0000313" key="11">
    <source>
        <dbReference type="Proteomes" id="UP000077255"/>
    </source>
</evidence>
<sequence length="715" mass="77506">MNLPALFIDPWRRFRGSDRYAESVRVGLALGGIVAWCLARGDIHAVIPALLGAIACALAETEDHWRSRLGTLLVTLACFAIAAMAVQWLLPTPWLFAASLPLATFALVMLGAASGRYATIAGGTLILSVYTMIGVDAAHGSFTDPWHEPLLLLAGAGWYGVLSLAWSALAPQQALRLALARSFDALADYLDCKAALFAPVHGVDRDALQLQLALRNERVVQALNATRLVLVDRIGNRRPRGTTAARLQLYFMAQDIHERASSTHHPYDALAEALFHSDVLFRCGHLLRLQADGCRARAAALRLRVPFRRSPIAAAALADLHDAVAAMKTQASPPPAEVQHAVDALAHNLEAIQIRLGDATRHAPAVDDGLVLQDPGPQTPSEAWARIRIQFTPRSMHFRHALRLALALLAGYLVLLAVHPRQGYWILLTTLLVCQPTYGATRRLLLERIVGTVLGLVAGWAALKLAPFGLWQMGLIVLTGVGFFATRQRRYALATAFITLFVLLCFNQIGNGYSVMWPRLLDTLIGAAIAALAIYLVLPDWRGRQLGEVLAEALRSDARYLERILAQYASGKQDDLAYRIARRDAHNADAALSGQFAAMLREPDRAPASREALLRFLTAAHLLLGQLSALGAHRQAMPPAALAPVQATGRQVIDALDELADVLSGRPAVPPASSESAFVAPTAEDAASRFVLGQLVRVMTQYARLSEHARELAAH</sequence>
<dbReference type="RefSeq" id="WP_063671747.1">
    <property type="nucleotide sequence ID" value="NZ_CP014841.1"/>
</dbReference>
<dbReference type="Pfam" id="PF12805">
    <property type="entry name" value="FUSC-like"/>
    <property type="match status" value="1"/>
</dbReference>
<keyword evidence="2" id="KW-1003">Cell membrane</keyword>
<evidence type="ECO:0000256" key="4">
    <source>
        <dbReference type="ARBA" id="ARBA00022989"/>
    </source>
</evidence>
<protein>
    <submittedName>
        <fullName evidence="10">Uncharacterized protein</fullName>
    </submittedName>
</protein>
<dbReference type="AlphaFoldDB" id="A0A160MZV2"/>
<keyword evidence="3 7" id="KW-0812">Transmembrane</keyword>
<dbReference type="STRING" id="445710.ATSB10_15390"/>
<feature type="transmembrane region" description="Helical" evidence="7">
    <location>
        <begin position="424"/>
        <end position="440"/>
    </location>
</feature>
<dbReference type="EMBL" id="CP014841">
    <property type="protein sequence ID" value="AND68993.1"/>
    <property type="molecule type" value="Genomic_DNA"/>
</dbReference>
<dbReference type="InterPro" id="IPR010019">
    <property type="entry name" value="Integral_membrane_YccS"/>
</dbReference>
<feature type="domain" description="Integral membrane protein YccS N-terminal" evidence="8">
    <location>
        <begin position="72"/>
        <end position="355"/>
    </location>
</feature>
<comment type="similarity">
    <text evidence="6">Belongs to the YccS/YhfK family.</text>
</comment>
<feature type="transmembrane region" description="Helical" evidence="7">
    <location>
        <begin position="33"/>
        <end position="57"/>
    </location>
</feature>
<keyword evidence="11" id="KW-1185">Reference proteome</keyword>
<comment type="subcellular location">
    <subcellularLocation>
        <location evidence="1">Cell membrane</location>
        <topology evidence="1">Multi-pass membrane protein</topology>
    </subcellularLocation>
</comment>
<evidence type="ECO:0000256" key="6">
    <source>
        <dbReference type="ARBA" id="ARBA00043993"/>
    </source>
</evidence>
<dbReference type="InterPro" id="IPR032692">
    <property type="entry name" value="YccS_N"/>
</dbReference>
<feature type="transmembrane region" description="Helical" evidence="7">
    <location>
        <begin position="150"/>
        <end position="169"/>
    </location>
</feature>
<reference evidence="10 11" key="1">
    <citation type="submission" date="2016-02" db="EMBL/GenBank/DDBJ databases">
        <title>Complete genome sequencing and analysis of ATSB10, Dyella thiooxydans isolated from rhizosphere soil of sunflower (Helianthus annuus L.).</title>
        <authorList>
            <person name="Lee Y."/>
            <person name="Hwangbo K."/>
            <person name="Chung H."/>
            <person name="Yoo J."/>
            <person name="Kim K.Y."/>
            <person name="Sa T.M."/>
            <person name="Um Y."/>
            <person name="Madhaiyan M."/>
        </authorList>
    </citation>
    <scope>NUCLEOTIDE SEQUENCE [LARGE SCALE GENOMIC DNA]</scope>
    <source>
        <strain evidence="10 11">ATSB10</strain>
    </source>
</reference>
<evidence type="ECO:0000256" key="2">
    <source>
        <dbReference type="ARBA" id="ARBA00022475"/>
    </source>
</evidence>
<dbReference type="GO" id="GO:0005886">
    <property type="term" value="C:plasma membrane"/>
    <property type="evidence" value="ECO:0007669"/>
    <property type="project" value="UniProtKB-SubCell"/>
</dbReference>
<evidence type="ECO:0000256" key="1">
    <source>
        <dbReference type="ARBA" id="ARBA00004651"/>
    </source>
</evidence>
<dbReference type="Pfam" id="PF13515">
    <property type="entry name" value="FUSC_2"/>
    <property type="match status" value="1"/>
</dbReference>
<evidence type="ECO:0000313" key="10">
    <source>
        <dbReference type="EMBL" id="AND68993.1"/>
    </source>
</evidence>
<feature type="transmembrane region" description="Helical" evidence="7">
    <location>
        <begin position="94"/>
        <end position="113"/>
    </location>
</feature>
<accession>A0A160MZV2</accession>
<feature type="transmembrane region" description="Helical" evidence="7">
    <location>
        <begin position="491"/>
        <end position="510"/>
    </location>
</feature>
<feature type="domain" description="Integral membrane bound transporter" evidence="9">
    <location>
        <begin position="413"/>
        <end position="532"/>
    </location>
</feature>
<keyword evidence="4 7" id="KW-1133">Transmembrane helix</keyword>
<evidence type="ECO:0000259" key="9">
    <source>
        <dbReference type="Pfam" id="PF13515"/>
    </source>
</evidence>
<dbReference type="PANTHER" id="PTHR30509">
    <property type="entry name" value="P-HYDROXYBENZOIC ACID EFFLUX PUMP SUBUNIT-RELATED"/>
    <property type="match status" value="1"/>
</dbReference>
<organism evidence="10 11">
    <name type="scientific">Dyella thiooxydans</name>
    <dbReference type="NCBI Taxonomy" id="445710"/>
    <lineage>
        <taxon>Bacteria</taxon>
        <taxon>Pseudomonadati</taxon>
        <taxon>Pseudomonadota</taxon>
        <taxon>Gammaproteobacteria</taxon>
        <taxon>Lysobacterales</taxon>
        <taxon>Rhodanobacteraceae</taxon>
        <taxon>Dyella</taxon>
    </lineage>
</organism>
<proteinExistence type="inferred from homology"/>
<evidence type="ECO:0000256" key="3">
    <source>
        <dbReference type="ARBA" id="ARBA00022692"/>
    </source>
</evidence>